<name>A0A517SVX4_9BACT</name>
<keyword evidence="4" id="KW-0412">Isoleucine biosynthesis</keyword>
<dbReference type="InterPro" id="IPR013785">
    <property type="entry name" value="Aldolase_TIM"/>
</dbReference>
<keyword evidence="12" id="KW-1185">Reference proteome</keyword>
<feature type="domain" description="Pyruvate carboxyltransferase" evidence="10">
    <location>
        <begin position="50"/>
        <end position="319"/>
    </location>
</feature>
<comment type="catalytic activity">
    <reaction evidence="7">
        <text>pyruvate + acetyl-CoA + H2O = (3R)-citramalate + CoA + H(+)</text>
        <dbReference type="Rhea" id="RHEA:19045"/>
        <dbReference type="ChEBI" id="CHEBI:15361"/>
        <dbReference type="ChEBI" id="CHEBI:15377"/>
        <dbReference type="ChEBI" id="CHEBI:15378"/>
        <dbReference type="ChEBI" id="CHEBI:30934"/>
        <dbReference type="ChEBI" id="CHEBI:57287"/>
        <dbReference type="ChEBI" id="CHEBI:57288"/>
        <dbReference type="EC" id="2.3.3.21"/>
    </reaction>
</comment>
<proteinExistence type="inferred from homology"/>
<comment type="pathway">
    <text evidence="1">Amino-acid biosynthesis; L-isoleucine biosynthesis; 2-oxobutanoate from pyruvate: step 1/3.</text>
</comment>
<dbReference type="Pfam" id="PF22617">
    <property type="entry name" value="HCS_D2"/>
    <property type="match status" value="1"/>
</dbReference>
<dbReference type="SMART" id="SM00917">
    <property type="entry name" value="LeuA_dimer"/>
    <property type="match status" value="1"/>
</dbReference>
<dbReference type="GO" id="GO:0009098">
    <property type="term" value="P:L-leucine biosynthetic process"/>
    <property type="evidence" value="ECO:0007669"/>
    <property type="project" value="InterPro"/>
</dbReference>
<dbReference type="EMBL" id="CP036272">
    <property type="protein sequence ID" value="QDT60279.1"/>
    <property type="molecule type" value="Genomic_DNA"/>
</dbReference>
<keyword evidence="11" id="KW-0012">Acyltransferase</keyword>
<dbReference type="InterPro" id="IPR002034">
    <property type="entry name" value="AIPM/Hcit_synth_CS"/>
</dbReference>
<dbReference type="InterPro" id="IPR054691">
    <property type="entry name" value="LeuA/HCS_post-cat"/>
</dbReference>
<dbReference type="GO" id="GO:0043714">
    <property type="term" value="F:(R)-citramalate synthase activity"/>
    <property type="evidence" value="ECO:0007669"/>
    <property type="project" value="UniProtKB-UniRule"/>
</dbReference>
<dbReference type="Pfam" id="PF08502">
    <property type="entry name" value="LeuA_dimer"/>
    <property type="match status" value="1"/>
</dbReference>
<organism evidence="11 12">
    <name type="scientific">Stieleria bergensis</name>
    <dbReference type="NCBI Taxonomy" id="2528025"/>
    <lineage>
        <taxon>Bacteria</taxon>
        <taxon>Pseudomonadati</taxon>
        <taxon>Planctomycetota</taxon>
        <taxon>Planctomycetia</taxon>
        <taxon>Pirellulales</taxon>
        <taxon>Pirellulaceae</taxon>
        <taxon>Stieleria</taxon>
    </lineage>
</organism>
<dbReference type="CDD" id="cd07941">
    <property type="entry name" value="DRE_TIM_LeuA3"/>
    <property type="match status" value="1"/>
</dbReference>
<dbReference type="InterPro" id="IPR036230">
    <property type="entry name" value="LeuA_allosteric_dom_sf"/>
</dbReference>
<evidence type="ECO:0000256" key="8">
    <source>
        <dbReference type="NCBIfam" id="TIGR00977"/>
    </source>
</evidence>
<evidence type="ECO:0000313" key="11">
    <source>
        <dbReference type="EMBL" id="QDT60279.1"/>
    </source>
</evidence>
<evidence type="ECO:0000256" key="7">
    <source>
        <dbReference type="ARBA" id="ARBA00048263"/>
    </source>
</evidence>
<evidence type="ECO:0000256" key="2">
    <source>
        <dbReference type="ARBA" id="ARBA00006154"/>
    </source>
</evidence>
<dbReference type="Gene3D" id="3.30.160.270">
    <property type="match status" value="1"/>
</dbReference>
<protein>
    <recommendedName>
        <fullName evidence="8">Citramalate synthase</fullName>
        <ecNumber evidence="8">2.3.3.21</ecNumber>
    </recommendedName>
</protein>
<dbReference type="PANTHER" id="PTHR43538:SF1">
    <property type="entry name" value="(R)-CITRAMALATE SYNTHASE"/>
    <property type="match status" value="1"/>
</dbReference>
<keyword evidence="5 9" id="KW-0808">Transferase</keyword>
<evidence type="ECO:0000256" key="1">
    <source>
        <dbReference type="ARBA" id="ARBA00004743"/>
    </source>
</evidence>
<evidence type="ECO:0000256" key="4">
    <source>
        <dbReference type="ARBA" id="ARBA00022624"/>
    </source>
</evidence>
<evidence type="ECO:0000256" key="6">
    <source>
        <dbReference type="ARBA" id="ARBA00023304"/>
    </source>
</evidence>
<keyword evidence="6" id="KW-0100">Branched-chain amino acid biosynthesis</keyword>
<dbReference type="InterPro" id="IPR005675">
    <property type="entry name" value="Citramal_synthase"/>
</dbReference>
<evidence type="ECO:0000313" key="12">
    <source>
        <dbReference type="Proteomes" id="UP000315003"/>
    </source>
</evidence>
<evidence type="ECO:0000256" key="3">
    <source>
        <dbReference type="ARBA" id="ARBA00022605"/>
    </source>
</evidence>
<dbReference type="SUPFAM" id="SSF110921">
    <property type="entry name" value="2-isopropylmalate synthase LeuA, allosteric (dimerisation) domain"/>
    <property type="match status" value="1"/>
</dbReference>
<dbReference type="Gene3D" id="3.20.20.70">
    <property type="entry name" value="Aldolase class I"/>
    <property type="match status" value="1"/>
</dbReference>
<reference evidence="11 12" key="1">
    <citation type="submission" date="2019-02" db="EMBL/GenBank/DDBJ databases">
        <title>Deep-cultivation of Planctomycetes and their phenomic and genomic characterization uncovers novel biology.</title>
        <authorList>
            <person name="Wiegand S."/>
            <person name="Jogler M."/>
            <person name="Boedeker C."/>
            <person name="Pinto D."/>
            <person name="Vollmers J."/>
            <person name="Rivas-Marin E."/>
            <person name="Kohn T."/>
            <person name="Peeters S.H."/>
            <person name="Heuer A."/>
            <person name="Rast P."/>
            <person name="Oberbeckmann S."/>
            <person name="Bunk B."/>
            <person name="Jeske O."/>
            <person name="Meyerdierks A."/>
            <person name="Storesund J.E."/>
            <person name="Kallscheuer N."/>
            <person name="Luecker S."/>
            <person name="Lage O.M."/>
            <person name="Pohl T."/>
            <person name="Merkel B.J."/>
            <person name="Hornburger P."/>
            <person name="Mueller R.-W."/>
            <person name="Bruemmer F."/>
            <person name="Labrenz M."/>
            <person name="Spormann A.M."/>
            <person name="Op den Camp H."/>
            <person name="Overmann J."/>
            <person name="Amann R."/>
            <person name="Jetten M.S.M."/>
            <person name="Mascher T."/>
            <person name="Medema M.H."/>
            <person name="Devos D.P."/>
            <person name="Kaster A.-K."/>
            <person name="Ovreas L."/>
            <person name="Rohde M."/>
            <person name="Galperin M.Y."/>
            <person name="Jogler C."/>
        </authorList>
    </citation>
    <scope>NUCLEOTIDE SEQUENCE [LARGE SCALE GENOMIC DNA]</scope>
    <source>
        <strain evidence="11 12">SV_7m_r</strain>
    </source>
</reference>
<comment type="similarity">
    <text evidence="2 9">Belongs to the alpha-IPM synthase/homocitrate synthase family.</text>
</comment>
<evidence type="ECO:0000256" key="9">
    <source>
        <dbReference type="RuleBase" id="RU003523"/>
    </source>
</evidence>
<dbReference type="EC" id="2.3.3.21" evidence="8"/>
<dbReference type="InterPro" id="IPR013709">
    <property type="entry name" value="2-isopropylmalate_synth_dimer"/>
</dbReference>
<dbReference type="InterPro" id="IPR000891">
    <property type="entry name" value="PYR_CT"/>
</dbReference>
<dbReference type="UniPathway" id="UPA00047">
    <property type="reaction ID" value="UER00066"/>
</dbReference>
<dbReference type="GO" id="GO:0003852">
    <property type="term" value="F:2-isopropylmalate synthase activity"/>
    <property type="evidence" value="ECO:0007669"/>
    <property type="project" value="InterPro"/>
</dbReference>
<gene>
    <name evidence="11" type="primary">leuA_2</name>
    <name evidence="11" type="ORF">SV7mr_27990</name>
</gene>
<dbReference type="PROSITE" id="PS50991">
    <property type="entry name" value="PYR_CT"/>
    <property type="match status" value="1"/>
</dbReference>
<dbReference type="GO" id="GO:0009097">
    <property type="term" value="P:isoleucine biosynthetic process"/>
    <property type="evidence" value="ECO:0007669"/>
    <property type="project" value="UniProtKB-UniRule"/>
</dbReference>
<dbReference type="NCBIfam" id="TIGR00977">
    <property type="entry name" value="citramal_synth"/>
    <property type="match status" value="1"/>
</dbReference>
<dbReference type="PANTHER" id="PTHR43538">
    <property type="entry name" value="ALPHA-IPM SYNTHASE/HOMOCITRATE SYNTHASE"/>
    <property type="match status" value="1"/>
</dbReference>
<dbReference type="AlphaFoldDB" id="A0A517SVX4"/>
<keyword evidence="3" id="KW-0028">Amino-acid biosynthesis</keyword>
<dbReference type="SUPFAM" id="SSF51569">
    <property type="entry name" value="Aldolase"/>
    <property type="match status" value="1"/>
</dbReference>
<evidence type="ECO:0000256" key="5">
    <source>
        <dbReference type="ARBA" id="ARBA00022679"/>
    </source>
</evidence>
<accession>A0A517SVX4</accession>
<evidence type="ECO:0000259" key="10">
    <source>
        <dbReference type="PROSITE" id="PS50991"/>
    </source>
</evidence>
<dbReference type="Gene3D" id="1.10.238.260">
    <property type="match status" value="1"/>
</dbReference>
<dbReference type="Pfam" id="PF00682">
    <property type="entry name" value="HMGL-like"/>
    <property type="match status" value="1"/>
</dbReference>
<dbReference type="PROSITE" id="PS00815">
    <property type="entry name" value="AIPM_HOMOCIT_SYNTH_1"/>
    <property type="match status" value="1"/>
</dbReference>
<sequence>MNQHRVRQGVESSVRVLARQYSNTQCFTPVAICLRGFFRLTLIPMSKKPIFIYDTTLRDGSQGEGVSFSLNDKLQIALRLAETGIDFIEGGYPLSNEKDEAFFKQIREHDLGGSQICAFGMTRRRSMKAQDDPGMKALVAAKSPGITVVGKTWDFHATEVLGVSLEENLAMIGESVEFLAENAHVIYDAEHFFDGFRANPEYAIKTLRAAAAGGAKVMALCDTNGGSLPEQIAAITTKAMEGLQDYPGVSFGIHCHNDGELAVANSLAAVDVGVTQVQGTINGIGERCGNADLISVIGNLGLKKEGYSVLGGEGLSHLTELSRFVYETANLQWRNGQAFVGQSAFAHKGGMHVHAINKASKTYEHIDPSLVGNERRILVSELSGRSNIIAVADKHSIQDDKEVQSKILAEVVRLENQGFQFENAGGSFDLLIKRVVGSFTPHFSPLKYRVVAGETSADERDVYSEAILKIRIGDQDVFNAAEGHGPVNALDTALREVLLPFYPQLRDMHLVDYKVRVVDNGAGTAAGTRVNIESGDKEETWGTIGVSDNIIEASFQALLDSVEYKLHKDNVTPAT</sequence>
<dbReference type="Proteomes" id="UP000315003">
    <property type="component" value="Chromosome"/>
</dbReference>